<name>A0ABU2LR22_9ACTN</name>
<dbReference type="EMBL" id="JAVREM010000019">
    <property type="protein sequence ID" value="MDT0319955.1"/>
    <property type="molecule type" value="Genomic_DNA"/>
</dbReference>
<dbReference type="InterPro" id="IPR029063">
    <property type="entry name" value="SAM-dependent_MTases_sf"/>
</dbReference>
<dbReference type="GO" id="GO:0008168">
    <property type="term" value="F:methyltransferase activity"/>
    <property type="evidence" value="ECO:0007669"/>
    <property type="project" value="UniProtKB-KW"/>
</dbReference>
<sequence>MGENLDSDARRRIQENRENWDARAPVHAESDFYSLRDRPAAARFHPREWADLGPLEGRSVLHLQCHNGVETLAFAQRGAARVTGLDFSGASLDVARRNAEAAGVAVEFVEADVYDAGAALGGRTFDLVYTGRGSLMFLPDLRAWAEVVAGLVAPGGLAYVMEFHPVLNSLGRPGVRRLDDPLVLRHDYLSGGPPITFDSRRTYAPSRRGALVEGATVSHEWAHTVVDVIVALGGAGLAVDVERTWETDWDVLPRWEGMTEVAPGWWRRPDGQPRIPLLYATAAWRRAGA</sequence>
<comment type="caution">
    <text evidence="2">The sequence shown here is derived from an EMBL/GenBank/DDBJ whole genome shotgun (WGS) entry which is preliminary data.</text>
</comment>
<organism evidence="2 3">
    <name type="scientific">Streptomyces millisiae</name>
    <dbReference type="NCBI Taxonomy" id="3075542"/>
    <lineage>
        <taxon>Bacteria</taxon>
        <taxon>Bacillati</taxon>
        <taxon>Actinomycetota</taxon>
        <taxon>Actinomycetes</taxon>
        <taxon>Kitasatosporales</taxon>
        <taxon>Streptomycetaceae</taxon>
        <taxon>Streptomyces</taxon>
    </lineage>
</organism>
<dbReference type="Pfam" id="PF13649">
    <property type="entry name" value="Methyltransf_25"/>
    <property type="match status" value="1"/>
</dbReference>
<dbReference type="EC" id="2.1.-.-" evidence="2"/>
<dbReference type="RefSeq" id="WP_311599554.1">
    <property type="nucleotide sequence ID" value="NZ_JAVREM010000019.1"/>
</dbReference>
<accession>A0ABU2LR22</accession>
<dbReference type="Proteomes" id="UP001183420">
    <property type="component" value="Unassembled WGS sequence"/>
</dbReference>
<evidence type="ECO:0000313" key="3">
    <source>
        <dbReference type="Proteomes" id="UP001183420"/>
    </source>
</evidence>
<gene>
    <name evidence="2" type="ORF">RNC47_16575</name>
</gene>
<feature type="domain" description="Methyltransferase" evidence="1">
    <location>
        <begin position="60"/>
        <end position="156"/>
    </location>
</feature>
<evidence type="ECO:0000259" key="1">
    <source>
        <dbReference type="Pfam" id="PF13649"/>
    </source>
</evidence>
<dbReference type="InterPro" id="IPR041698">
    <property type="entry name" value="Methyltransf_25"/>
</dbReference>
<protein>
    <submittedName>
        <fullName evidence="2">Class I SAM-dependent methyltransferase</fullName>
        <ecNumber evidence="2">2.1.-.-</ecNumber>
    </submittedName>
</protein>
<dbReference type="GO" id="GO:0032259">
    <property type="term" value="P:methylation"/>
    <property type="evidence" value="ECO:0007669"/>
    <property type="project" value="UniProtKB-KW"/>
</dbReference>
<keyword evidence="2" id="KW-0808">Transferase</keyword>
<keyword evidence="2" id="KW-0489">Methyltransferase</keyword>
<dbReference type="Gene3D" id="3.40.50.150">
    <property type="entry name" value="Vaccinia Virus protein VP39"/>
    <property type="match status" value="1"/>
</dbReference>
<keyword evidence="3" id="KW-1185">Reference proteome</keyword>
<dbReference type="CDD" id="cd02440">
    <property type="entry name" value="AdoMet_MTases"/>
    <property type="match status" value="1"/>
</dbReference>
<reference evidence="3" key="1">
    <citation type="submission" date="2023-07" db="EMBL/GenBank/DDBJ databases">
        <title>30 novel species of actinomycetes from the DSMZ collection.</title>
        <authorList>
            <person name="Nouioui I."/>
        </authorList>
    </citation>
    <scope>NUCLEOTIDE SEQUENCE [LARGE SCALE GENOMIC DNA]</scope>
    <source>
        <strain evidence="3">DSM 44918</strain>
    </source>
</reference>
<dbReference type="SUPFAM" id="SSF53335">
    <property type="entry name" value="S-adenosyl-L-methionine-dependent methyltransferases"/>
    <property type="match status" value="1"/>
</dbReference>
<evidence type="ECO:0000313" key="2">
    <source>
        <dbReference type="EMBL" id="MDT0319955.1"/>
    </source>
</evidence>
<proteinExistence type="predicted"/>